<sequence>MNGGGGATVWILMRRRKTTEEGGVGRFLVGAHRRGLCPSLLSNLRGVILCVVTYYGFW</sequence>
<dbReference type="Gramene" id="mRNA:HanXRQr2_Chr17g0799581">
    <property type="protein sequence ID" value="mRNA:HanXRQr2_Chr17g0799581"/>
    <property type="gene ID" value="HanXRQr2_Chr17g0799581"/>
</dbReference>
<name>A0A9K3DJM5_HELAN</name>
<reference evidence="1" key="1">
    <citation type="journal article" date="2017" name="Nature">
        <title>The sunflower genome provides insights into oil metabolism, flowering and Asterid evolution.</title>
        <authorList>
            <person name="Badouin H."/>
            <person name="Gouzy J."/>
            <person name="Grassa C.J."/>
            <person name="Murat F."/>
            <person name="Staton S.E."/>
            <person name="Cottret L."/>
            <person name="Lelandais-Briere C."/>
            <person name="Owens G.L."/>
            <person name="Carrere S."/>
            <person name="Mayjonade B."/>
            <person name="Legrand L."/>
            <person name="Gill N."/>
            <person name="Kane N.C."/>
            <person name="Bowers J.E."/>
            <person name="Hubner S."/>
            <person name="Bellec A."/>
            <person name="Berard A."/>
            <person name="Berges H."/>
            <person name="Blanchet N."/>
            <person name="Boniface M.C."/>
            <person name="Brunel D."/>
            <person name="Catrice O."/>
            <person name="Chaidir N."/>
            <person name="Claudel C."/>
            <person name="Donnadieu C."/>
            <person name="Faraut T."/>
            <person name="Fievet G."/>
            <person name="Helmstetter N."/>
            <person name="King M."/>
            <person name="Knapp S.J."/>
            <person name="Lai Z."/>
            <person name="Le Paslier M.C."/>
            <person name="Lippi Y."/>
            <person name="Lorenzon L."/>
            <person name="Mandel J.R."/>
            <person name="Marage G."/>
            <person name="Marchand G."/>
            <person name="Marquand E."/>
            <person name="Bret-Mestries E."/>
            <person name="Morien E."/>
            <person name="Nambeesan S."/>
            <person name="Nguyen T."/>
            <person name="Pegot-Espagnet P."/>
            <person name="Pouilly N."/>
            <person name="Raftis F."/>
            <person name="Sallet E."/>
            <person name="Schiex T."/>
            <person name="Thomas J."/>
            <person name="Vandecasteele C."/>
            <person name="Vares D."/>
            <person name="Vear F."/>
            <person name="Vautrin S."/>
            <person name="Crespi M."/>
            <person name="Mangin B."/>
            <person name="Burke J.M."/>
            <person name="Salse J."/>
            <person name="Munos S."/>
            <person name="Vincourt P."/>
            <person name="Rieseberg L.H."/>
            <person name="Langlade N.B."/>
        </authorList>
    </citation>
    <scope>NUCLEOTIDE SEQUENCE</scope>
    <source>
        <tissue evidence="1">Leaves</tissue>
    </source>
</reference>
<dbReference type="Proteomes" id="UP000215914">
    <property type="component" value="Unassembled WGS sequence"/>
</dbReference>
<evidence type="ECO:0000313" key="1">
    <source>
        <dbReference type="EMBL" id="KAF5755166.1"/>
    </source>
</evidence>
<evidence type="ECO:0000313" key="2">
    <source>
        <dbReference type="Proteomes" id="UP000215914"/>
    </source>
</evidence>
<protein>
    <submittedName>
        <fullName evidence="1">Uncharacterized protein</fullName>
    </submittedName>
</protein>
<dbReference type="AlphaFoldDB" id="A0A9K3DJM5"/>
<organism evidence="1 2">
    <name type="scientific">Helianthus annuus</name>
    <name type="common">Common sunflower</name>
    <dbReference type="NCBI Taxonomy" id="4232"/>
    <lineage>
        <taxon>Eukaryota</taxon>
        <taxon>Viridiplantae</taxon>
        <taxon>Streptophyta</taxon>
        <taxon>Embryophyta</taxon>
        <taxon>Tracheophyta</taxon>
        <taxon>Spermatophyta</taxon>
        <taxon>Magnoliopsida</taxon>
        <taxon>eudicotyledons</taxon>
        <taxon>Gunneridae</taxon>
        <taxon>Pentapetalae</taxon>
        <taxon>asterids</taxon>
        <taxon>campanulids</taxon>
        <taxon>Asterales</taxon>
        <taxon>Asteraceae</taxon>
        <taxon>Asteroideae</taxon>
        <taxon>Heliantheae alliance</taxon>
        <taxon>Heliantheae</taxon>
        <taxon>Helianthus</taxon>
    </lineage>
</organism>
<dbReference type="EMBL" id="MNCJ02000332">
    <property type="protein sequence ID" value="KAF5755166.1"/>
    <property type="molecule type" value="Genomic_DNA"/>
</dbReference>
<comment type="caution">
    <text evidence="1">The sequence shown here is derived from an EMBL/GenBank/DDBJ whole genome shotgun (WGS) entry which is preliminary data.</text>
</comment>
<reference evidence="1" key="2">
    <citation type="submission" date="2020-06" db="EMBL/GenBank/DDBJ databases">
        <title>Helianthus annuus Genome sequencing and assembly Release 2.</title>
        <authorList>
            <person name="Gouzy J."/>
            <person name="Langlade N."/>
            <person name="Munos S."/>
        </authorList>
    </citation>
    <scope>NUCLEOTIDE SEQUENCE</scope>
    <source>
        <tissue evidence="1">Leaves</tissue>
    </source>
</reference>
<gene>
    <name evidence="1" type="ORF">HanXRQr2_Chr17g0799581</name>
</gene>
<proteinExistence type="predicted"/>
<keyword evidence="2" id="KW-1185">Reference proteome</keyword>
<accession>A0A9K3DJM5</accession>